<reference evidence="3 4" key="1">
    <citation type="submission" date="2018-09" db="EMBL/GenBank/DDBJ databases">
        <title>Streptomyces sp. nov. DS1-2, an endophytic actinomycete isolated from roots of Dendrobium scabrilingue.</title>
        <authorList>
            <person name="Kuncharoen N."/>
            <person name="Kudo T."/>
            <person name="Ohkuma M."/>
            <person name="Yuki M."/>
            <person name="Tanasupawat S."/>
        </authorList>
    </citation>
    <scope>NUCLEOTIDE SEQUENCE [LARGE SCALE GENOMIC DNA]</scope>
    <source>
        <strain evidence="1 4">AZ1-7</strain>
        <strain evidence="2 3">DS1-2</strain>
    </source>
</reference>
<evidence type="ECO:0000313" key="4">
    <source>
        <dbReference type="Proteomes" id="UP000275024"/>
    </source>
</evidence>
<dbReference type="AlphaFoldDB" id="A0A3A9WFB8"/>
<dbReference type="EMBL" id="RBDX01000002">
    <property type="protein sequence ID" value="RKN12001.1"/>
    <property type="molecule type" value="Genomic_DNA"/>
</dbReference>
<proteinExistence type="predicted"/>
<evidence type="ECO:0000313" key="1">
    <source>
        <dbReference type="EMBL" id="RKN12001.1"/>
    </source>
</evidence>
<evidence type="ECO:0000313" key="3">
    <source>
        <dbReference type="Proteomes" id="UP000268652"/>
    </source>
</evidence>
<dbReference type="OrthoDB" id="4332711at2"/>
<sequence length="161" mass="17506">MAGDARGAAGERSPDSWTGAPDPLLALARRDLAFYERVRDNNRRLHRLVELGALAAASGTVIAAGLRAEPWLTATIAGVTLFCTGFRQVFGPGPRWAVAGQAWDALRRALDRYQLLPEAERDEAARAELLAAVEAIRAEETRQWAERQRQQAAPGEPPALP</sequence>
<dbReference type="EMBL" id="RBDY01000003">
    <property type="protein sequence ID" value="RKN25948.1"/>
    <property type="molecule type" value="Genomic_DNA"/>
</dbReference>
<dbReference type="NCBIfam" id="NF033634">
    <property type="entry name" value="SLATT_1"/>
    <property type="match status" value="1"/>
</dbReference>
<comment type="caution">
    <text evidence="1">The sequence shown here is derived from an EMBL/GenBank/DDBJ whole genome shotgun (WGS) entry which is preliminary data.</text>
</comment>
<dbReference type="Proteomes" id="UP000268652">
    <property type="component" value="Unassembled WGS sequence"/>
</dbReference>
<dbReference type="RefSeq" id="WP_120695959.1">
    <property type="nucleotide sequence ID" value="NZ_RBDX01000002.1"/>
</dbReference>
<name>A0A3A9WFB8_9ACTN</name>
<keyword evidence="3" id="KW-1185">Reference proteome</keyword>
<evidence type="ECO:0000313" key="2">
    <source>
        <dbReference type="EMBL" id="RKN25948.1"/>
    </source>
</evidence>
<dbReference type="Proteomes" id="UP000275024">
    <property type="component" value="Unassembled WGS sequence"/>
</dbReference>
<gene>
    <name evidence="2" type="ORF">D7318_06880</name>
    <name evidence="1" type="ORF">D7319_03600</name>
</gene>
<protein>
    <submittedName>
        <fullName evidence="1">SLATT domain-containing protein</fullName>
    </submittedName>
</protein>
<accession>A0A3A9WFB8</accession>
<organism evidence="1 4">
    <name type="scientific">Streptomyces radicis</name>
    <dbReference type="NCBI Taxonomy" id="1750517"/>
    <lineage>
        <taxon>Bacteria</taxon>
        <taxon>Bacillati</taxon>
        <taxon>Actinomycetota</taxon>
        <taxon>Actinomycetes</taxon>
        <taxon>Kitasatosporales</taxon>
        <taxon>Streptomycetaceae</taxon>
        <taxon>Streptomyces</taxon>
    </lineage>
</organism>